<keyword evidence="2" id="KW-1185">Reference proteome</keyword>
<dbReference type="AlphaFoldDB" id="A0A1I6FXB2"/>
<dbReference type="InterPro" id="IPR006311">
    <property type="entry name" value="TAT_signal"/>
</dbReference>
<dbReference type="STRING" id="553469.SAMN04487947_0184"/>
<protein>
    <recommendedName>
        <fullName evidence="3">Tat (Twin-arginine translocation) pathway signal sequence</fullName>
    </recommendedName>
</protein>
<gene>
    <name evidence="1" type="ORF">SAMN04487947_0184</name>
</gene>
<organism evidence="1 2">
    <name type="scientific">Halogeometricum rufum</name>
    <dbReference type="NCBI Taxonomy" id="553469"/>
    <lineage>
        <taxon>Archaea</taxon>
        <taxon>Methanobacteriati</taxon>
        <taxon>Methanobacteriota</taxon>
        <taxon>Stenosarchaea group</taxon>
        <taxon>Halobacteria</taxon>
        <taxon>Halobacteriales</taxon>
        <taxon>Haloferacaceae</taxon>
        <taxon>Halogeometricum</taxon>
    </lineage>
</organism>
<dbReference type="RefSeq" id="WP_089803867.1">
    <property type="nucleotide sequence ID" value="NZ_FOYT01000001.1"/>
</dbReference>
<evidence type="ECO:0000313" key="2">
    <source>
        <dbReference type="Proteomes" id="UP000198531"/>
    </source>
</evidence>
<proteinExistence type="predicted"/>
<accession>A0A1I6FXB2</accession>
<dbReference type="Proteomes" id="UP000198531">
    <property type="component" value="Unassembled WGS sequence"/>
</dbReference>
<dbReference type="PROSITE" id="PS51318">
    <property type="entry name" value="TAT"/>
    <property type="match status" value="1"/>
</dbReference>
<evidence type="ECO:0008006" key="3">
    <source>
        <dbReference type="Google" id="ProtNLM"/>
    </source>
</evidence>
<sequence length="136" mass="13790">MDTEPSPTRRRLLAGLATVGAAALGGCVTTGLSLRTDGVDASNVFESVSLSESWTANKAVASVKLTESATTERNVRELAVVDSDGSSVWSDTVAAGQTNVSDVRLPVGEPATLTATDNTGAFVESVTVSVGGSSFP</sequence>
<reference evidence="2" key="1">
    <citation type="submission" date="2016-10" db="EMBL/GenBank/DDBJ databases">
        <authorList>
            <person name="Varghese N."/>
            <person name="Submissions S."/>
        </authorList>
    </citation>
    <scope>NUCLEOTIDE SEQUENCE [LARGE SCALE GENOMIC DNA]</scope>
    <source>
        <strain evidence="2">CGMCC 1.7736</strain>
    </source>
</reference>
<name>A0A1I6FXB2_9EURY</name>
<dbReference type="OrthoDB" id="282765at2157"/>
<dbReference type="EMBL" id="FOYT01000001">
    <property type="protein sequence ID" value="SFR34573.1"/>
    <property type="molecule type" value="Genomic_DNA"/>
</dbReference>
<evidence type="ECO:0000313" key="1">
    <source>
        <dbReference type="EMBL" id="SFR34573.1"/>
    </source>
</evidence>